<evidence type="ECO:0000313" key="2">
    <source>
        <dbReference type="Proteomes" id="UP000278962"/>
    </source>
</evidence>
<accession>A0A660L1F5</accession>
<protein>
    <submittedName>
        <fullName evidence="1">HEAT repeat protein</fullName>
    </submittedName>
</protein>
<comment type="caution">
    <text evidence="1">The sequence shown here is derived from an EMBL/GenBank/DDBJ whole genome shotgun (WGS) entry which is preliminary data.</text>
</comment>
<dbReference type="EMBL" id="RBIL01000002">
    <property type="protein sequence ID" value="RKQ87044.1"/>
    <property type="molecule type" value="Genomic_DNA"/>
</dbReference>
<dbReference type="AlphaFoldDB" id="A0A660L1F5"/>
<dbReference type="RefSeq" id="WP_121255287.1">
    <property type="nucleotide sequence ID" value="NZ_RBIL01000002.1"/>
</dbReference>
<organism evidence="1 2">
    <name type="scientific">Solirubrobacter pauli</name>
    <dbReference type="NCBI Taxonomy" id="166793"/>
    <lineage>
        <taxon>Bacteria</taxon>
        <taxon>Bacillati</taxon>
        <taxon>Actinomycetota</taxon>
        <taxon>Thermoleophilia</taxon>
        <taxon>Solirubrobacterales</taxon>
        <taxon>Solirubrobacteraceae</taxon>
        <taxon>Solirubrobacter</taxon>
    </lineage>
</organism>
<dbReference type="InterPro" id="IPR016024">
    <property type="entry name" value="ARM-type_fold"/>
</dbReference>
<dbReference type="Gene3D" id="1.25.10.10">
    <property type="entry name" value="Leucine-rich Repeat Variant"/>
    <property type="match status" value="1"/>
</dbReference>
<reference evidence="1 2" key="1">
    <citation type="submission" date="2018-10" db="EMBL/GenBank/DDBJ databases">
        <title>Genomic Encyclopedia of Archaeal and Bacterial Type Strains, Phase II (KMG-II): from individual species to whole genera.</title>
        <authorList>
            <person name="Goeker M."/>
        </authorList>
    </citation>
    <scope>NUCLEOTIDE SEQUENCE [LARGE SCALE GENOMIC DNA]</scope>
    <source>
        <strain evidence="1 2">DSM 14954</strain>
    </source>
</reference>
<dbReference type="Pfam" id="PF13646">
    <property type="entry name" value="HEAT_2"/>
    <property type="match status" value="1"/>
</dbReference>
<sequence length="244" mass="27419">MTVAELIEQAHQHVPDGLDEPYWQAVRELQQRNDEETYLAAVEQCRSADLDRRALGVDILGQLGFSLNEEDRAFREPTIVLLLELVEREQEPHVLASILDAFGHIHDPRTIGSTVALATHADEHVRLSVVHGLFRHDDDRAVDALLALMEDPDDDVRDWATFELGTINDRDSPRIRDALTARLRDTHRATHDEAIAGLAKRGDPRGLAVLIEDYEDGWEGPMIDEAGELYVEAGLLESWPPPGY</sequence>
<evidence type="ECO:0000313" key="1">
    <source>
        <dbReference type="EMBL" id="RKQ87044.1"/>
    </source>
</evidence>
<dbReference type="InterPro" id="IPR011989">
    <property type="entry name" value="ARM-like"/>
</dbReference>
<dbReference type="OrthoDB" id="278248at2"/>
<gene>
    <name evidence="1" type="ORF">C8N24_5064</name>
</gene>
<proteinExistence type="predicted"/>
<dbReference type="Proteomes" id="UP000278962">
    <property type="component" value="Unassembled WGS sequence"/>
</dbReference>
<keyword evidence="2" id="KW-1185">Reference proteome</keyword>
<name>A0A660L1F5_9ACTN</name>
<dbReference type="SUPFAM" id="SSF48371">
    <property type="entry name" value="ARM repeat"/>
    <property type="match status" value="1"/>
</dbReference>